<dbReference type="Pfam" id="PF00162">
    <property type="entry name" value="PGK"/>
    <property type="match status" value="1"/>
</dbReference>
<feature type="binding site" evidence="7 9">
    <location>
        <position position="218"/>
    </location>
    <ligand>
        <name>ATP</name>
        <dbReference type="ChEBI" id="CHEBI:30616"/>
    </ligand>
</feature>
<dbReference type="AlphaFoldDB" id="A0A2H0W9B7"/>
<feature type="binding site" evidence="7 8">
    <location>
        <begin position="77"/>
        <end position="80"/>
    </location>
    <ligand>
        <name>substrate</name>
    </ligand>
</feature>
<proteinExistence type="inferred from homology"/>
<gene>
    <name evidence="7 11" type="primary">pgk</name>
    <name evidence="11" type="ORF">COT78_00900</name>
</gene>
<dbReference type="UniPathway" id="UPA00109">
    <property type="reaction ID" value="UER00185"/>
</dbReference>
<comment type="subcellular location">
    <subcellularLocation>
        <location evidence="7">Cytoplasm</location>
    </subcellularLocation>
</comment>
<accession>A0A2H0W9B7</accession>
<dbReference type="PANTHER" id="PTHR11406">
    <property type="entry name" value="PHOSPHOGLYCERATE KINASE"/>
    <property type="match status" value="1"/>
</dbReference>
<dbReference type="PRINTS" id="PR00477">
    <property type="entry name" value="PHGLYCKINASE"/>
</dbReference>
<feature type="binding site" evidence="7">
    <location>
        <position position="128"/>
    </location>
    <ligand>
        <name>substrate</name>
    </ligand>
</feature>
<evidence type="ECO:0000256" key="10">
    <source>
        <dbReference type="RuleBase" id="RU000532"/>
    </source>
</evidence>
<comment type="pathway">
    <text evidence="7">Carbohydrate degradation; glycolysis; pyruvate from D-glyceraldehyde 3-phosphate: step 2/5.</text>
</comment>
<dbReference type="EMBL" id="PEZW01000007">
    <property type="protein sequence ID" value="PIS07948.1"/>
    <property type="molecule type" value="Genomic_DNA"/>
</dbReference>
<evidence type="ECO:0000256" key="7">
    <source>
        <dbReference type="HAMAP-Rule" id="MF_00145"/>
    </source>
</evidence>
<evidence type="ECO:0000313" key="11">
    <source>
        <dbReference type="EMBL" id="PIS07948.1"/>
    </source>
</evidence>
<evidence type="ECO:0000256" key="9">
    <source>
        <dbReference type="PIRSR" id="PIRSR000724-2"/>
    </source>
</evidence>
<dbReference type="InterPro" id="IPR015824">
    <property type="entry name" value="Phosphoglycerate_kinase_N"/>
</dbReference>
<feature type="binding site" evidence="8">
    <location>
        <position position="168"/>
    </location>
    <ligand>
        <name>(2R)-3-phosphoglycerate</name>
        <dbReference type="ChEBI" id="CHEBI:58272"/>
    </ligand>
</feature>
<dbReference type="GO" id="GO:0005524">
    <property type="term" value="F:ATP binding"/>
    <property type="evidence" value="ECO:0007669"/>
    <property type="project" value="UniProtKB-KW"/>
</dbReference>
<organism evidence="11 12">
    <name type="scientific">Candidatus Berkelbacteria bacterium CG10_big_fil_rev_8_21_14_0_10_43_13</name>
    <dbReference type="NCBI Taxonomy" id="1974514"/>
    <lineage>
        <taxon>Bacteria</taxon>
        <taxon>Candidatus Berkelbacteria</taxon>
    </lineage>
</organism>
<evidence type="ECO:0000256" key="1">
    <source>
        <dbReference type="ARBA" id="ARBA00000642"/>
    </source>
</evidence>
<comment type="caution">
    <text evidence="11">The sequence shown here is derived from an EMBL/GenBank/DDBJ whole genome shotgun (WGS) entry which is preliminary data.</text>
</comment>
<comment type="caution">
    <text evidence="7">Lacks conserved residue(s) required for the propagation of feature annotation.</text>
</comment>
<evidence type="ECO:0000256" key="8">
    <source>
        <dbReference type="PIRSR" id="PIRSR000724-1"/>
    </source>
</evidence>
<dbReference type="Proteomes" id="UP000231382">
    <property type="component" value="Unassembled WGS sequence"/>
</dbReference>
<keyword evidence="3 7" id="KW-0808">Transferase</keyword>
<dbReference type="PANTHER" id="PTHR11406:SF23">
    <property type="entry name" value="PHOSPHOGLYCERATE KINASE 1, CHLOROPLASTIC-RELATED"/>
    <property type="match status" value="1"/>
</dbReference>
<keyword evidence="5 7" id="KW-0418">Kinase</keyword>
<sequence>MKLLQEAEIKNKKVFLRVDLNVPMERRALPLPINESSQNHEITNFEYKIVDDNRIVAVLPTIKHILSHGGRIIIGAHLGRPEGQNKAEFSLFPVANRLAELLELKVNFVEPAAIYKLNDNLSLLENLRFDPREEANDPEFAEMLAGKTRNESGELGIYVNDAFAVSHRANASVEAITKFLPSYAGLLLQKEIENLSKLRENPEPPFIVVIGGIKVNDKASVITELAQKADKIMLGGGVANTFLKARGDNISSSAYDEEMIGKCKEMLDKYSDKLVLQSDSVREIDEDGSFKILDIGSRTRTEFANAIRGAKTVFWNGSLGYSEDERYQGGMMSVAHAMSEVDGFTVIAGGDTVGFVRSERLGEHISFLSTGGGAALEFLAGEKLPGIEALEK</sequence>
<dbReference type="GO" id="GO:0006096">
    <property type="term" value="P:glycolytic process"/>
    <property type="evidence" value="ECO:0007669"/>
    <property type="project" value="UniProtKB-UniRule"/>
</dbReference>
<dbReference type="Gene3D" id="3.40.50.1260">
    <property type="entry name" value="Phosphoglycerate kinase, N-terminal domain"/>
    <property type="match status" value="2"/>
</dbReference>
<dbReference type="InterPro" id="IPR001576">
    <property type="entry name" value="Phosphoglycerate_kinase"/>
</dbReference>
<feature type="binding site" evidence="7">
    <location>
        <position position="54"/>
    </location>
    <ligand>
        <name>substrate</name>
    </ligand>
</feature>
<evidence type="ECO:0000256" key="6">
    <source>
        <dbReference type="ARBA" id="ARBA00022840"/>
    </source>
</evidence>
<evidence type="ECO:0000256" key="5">
    <source>
        <dbReference type="ARBA" id="ARBA00022777"/>
    </source>
</evidence>
<dbReference type="HAMAP" id="MF_00145">
    <property type="entry name" value="Phosphoglyc_kinase"/>
    <property type="match status" value="1"/>
</dbReference>
<keyword evidence="4 7" id="KW-0547">Nucleotide-binding</keyword>
<dbReference type="SUPFAM" id="SSF53748">
    <property type="entry name" value="Phosphoglycerate kinase"/>
    <property type="match status" value="1"/>
</dbReference>
<name>A0A2H0W9B7_9BACT</name>
<feature type="binding site" evidence="8">
    <location>
        <position position="128"/>
    </location>
    <ligand>
        <name>(2R)-3-phosphoglycerate</name>
        <dbReference type="ChEBI" id="CHEBI:58272"/>
    </ligand>
</feature>
<dbReference type="GO" id="GO:0005829">
    <property type="term" value="C:cytosol"/>
    <property type="evidence" value="ECO:0007669"/>
    <property type="project" value="TreeGrafter"/>
</dbReference>
<feature type="binding site" evidence="7 9">
    <location>
        <begin position="349"/>
        <end position="352"/>
    </location>
    <ligand>
        <name>ATP</name>
        <dbReference type="ChEBI" id="CHEBI:30616"/>
    </ligand>
</feature>
<evidence type="ECO:0000313" key="12">
    <source>
        <dbReference type="Proteomes" id="UP000231382"/>
    </source>
</evidence>
<comment type="similarity">
    <text evidence="7 10">Belongs to the phosphoglycerate kinase family.</text>
</comment>
<feature type="binding site" evidence="7 9">
    <location>
        <position position="323"/>
    </location>
    <ligand>
        <name>ATP</name>
        <dbReference type="ChEBI" id="CHEBI:30616"/>
    </ligand>
</feature>
<evidence type="ECO:0000256" key="3">
    <source>
        <dbReference type="ARBA" id="ARBA00022679"/>
    </source>
</evidence>
<dbReference type="InterPro" id="IPR036043">
    <property type="entry name" value="Phosphoglycerate_kinase_sf"/>
</dbReference>
<dbReference type="EC" id="2.7.2.3" evidence="2 7"/>
<keyword evidence="6 7" id="KW-0067">ATP-binding</keyword>
<dbReference type="InterPro" id="IPR015911">
    <property type="entry name" value="Phosphoglycerate_kinase_CS"/>
</dbReference>
<reference evidence="12" key="1">
    <citation type="submission" date="2017-09" db="EMBL/GenBank/DDBJ databases">
        <title>Depth-based differentiation of microbial function through sediment-hosted aquifers and enrichment of novel symbionts in the deep terrestrial subsurface.</title>
        <authorList>
            <person name="Probst A.J."/>
            <person name="Ladd B."/>
            <person name="Jarett J.K."/>
            <person name="Geller-Mcgrath D.E."/>
            <person name="Sieber C.M.K."/>
            <person name="Emerson J.B."/>
            <person name="Anantharaman K."/>
            <person name="Thomas B.C."/>
            <person name="Malmstrom R."/>
            <person name="Stieglmeier M."/>
            <person name="Klingl A."/>
            <person name="Woyke T."/>
            <person name="Ryan C.M."/>
            <person name="Banfield J.F."/>
        </authorList>
    </citation>
    <scope>NUCLEOTIDE SEQUENCE [LARGE SCALE GENOMIC DNA]</scope>
</reference>
<feature type="binding site" evidence="7 8">
    <location>
        <begin position="19"/>
        <end position="21"/>
    </location>
    <ligand>
        <name>substrate</name>
    </ligand>
</feature>
<feature type="binding site" evidence="8">
    <location>
        <position position="54"/>
    </location>
    <ligand>
        <name>(2R)-3-phosphoglycerate</name>
        <dbReference type="ChEBI" id="CHEBI:58272"/>
    </ligand>
</feature>
<comment type="subunit">
    <text evidence="7">Monomer.</text>
</comment>
<dbReference type="PIRSF" id="PIRSF000724">
    <property type="entry name" value="Pgk"/>
    <property type="match status" value="1"/>
</dbReference>
<dbReference type="PROSITE" id="PS00111">
    <property type="entry name" value="PGLYCERATE_KINASE"/>
    <property type="match status" value="1"/>
</dbReference>
<dbReference type="GO" id="GO:0006094">
    <property type="term" value="P:gluconeogenesis"/>
    <property type="evidence" value="ECO:0007669"/>
    <property type="project" value="TreeGrafter"/>
</dbReference>
<evidence type="ECO:0000256" key="4">
    <source>
        <dbReference type="ARBA" id="ARBA00022741"/>
    </source>
</evidence>
<keyword evidence="7" id="KW-0963">Cytoplasm</keyword>
<protein>
    <recommendedName>
        <fullName evidence="2 7">Phosphoglycerate kinase</fullName>
        <ecNumber evidence="2 7">2.7.2.3</ecNumber>
    </recommendedName>
</protein>
<dbReference type="GO" id="GO:0043531">
    <property type="term" value="F:ADP binding"/>
    <property type="evidence" value="ECO:0007669"/>
    <property type="project" value="TreeGrafter"/>
</dbReference>
<comment type="catalytic activity">
    <reaction evidence="1 7 10">
        <text>(2R)-3-phosphoglycerate + ATP = (2R)-3-phospho-glyceroyl phosphate + ADP</text>
        <dbReference type="Rhea" id="RHEA:14801"/>
        <dbReference type="ChEBI" id="CHEBI:30616"/>
        <dbReference type="ChEBI" id="CHEBI:57604"/>
        <dbReference type="ChEBI" id="CHEBI:58272"/>
        <dbReference type="ChEBI" id="CHEBI:456216"/>
        <dbReference type="EC" id="2.7.2.3"/>
    </reaction>
</comment>
<feature type="binding site" evidence="7">
    <location>
        <position position="168"/>
    </location>
    <ligand>
        <name>substrate</name>
    </ligand>
</feature>
<dbReference type="GO" id="GO:0004618">
    <property type="term" value="F:phosphoglycerate kinase activity"/>
    <property type="evidence" value="ECO:0007669"/>
    <property type="project" value="UniProtKB-UniRule"/>
</dbReference>
<keyword evidence="7" id="KW-0324">Glycolysis</keyword>
<evidence type="ECO:0000256" key="2">
    <source>
        <dbReference type="ARBA" id="ARBA00013061"/>
    </source>
</evidence>